<dbReference type="Pfam" id="PF03699">
    <property type="entry name" value="UPF0182"/>
    <property type="match status" value="1"/>
</dbReference>
<gene>
    <name evidence="2" type="ORF">METZ01_LOCUS458596</name>
</gene>
<dbReference type="InterPro" id="IPR005372">
    <property type="entry name" value="UPF0182"/>
</dbReference>
<keyword evidence="1" id="KW-0472">Membrane</keyword>
<proteinExistence type="predicted"/>
<keyword evidence="1" id="KW-0812">Transmembrane</keyword>
<evidence type="ECO:0000313" key="2">
    <source>
        <dbReference type="EMBL" id="SVE05742.1"/>
    </source>
</evidence>
<dbReference type="EMBL" id="UINC01191215">
    <property type="protein sequence ID" value="SVE05742.1"/>
    <property type="molecule type" value="Genomic_DNA"/>
</dbReference>
<name>A0A383ADF2_9ZZZZ</name>
<sequence length="110" mass="12460">VNLREFRGGRLLLTLGATVLSVIFFGRLASSIYVEILWFRSVGFSSILWTRILWEWGIRGLGALFVGLIVFLNLRIIAKTLGGIRIKRRVGDLVISEQLPESYVLWGILL</sequence>
<organism evidence="2">
    <name type="scientific">marine metagenome</name>
    <dbReference type="NCBI Taxonomy" id="408172"/>
    <lineage>
        <taxon>unclassified sequences</taxon>
        <taxon>metagenomes</taxon>
        <taxon>ecological metagenomes</taxon>
    </lineage>
</organism>
<dbReference type="AlphaFoldDB" id="A0A383ADF2"/>
<dbReference type="GO" id="GO:0016020">
    <property type="term" value="C:membrane"/>
    <property type="evidence" value="ECO:0007669"/>
    <property type="project" value="InterPro"/>
</dbReference>
<feature type="transmembrane region" description="Helical" evidence="1">
    <location>
        <begin position="12"/>
        <end position="36"/>
    </location>
</feature>
<protein>
    <submittedName>
        <fullName evidence="2">Uncharacterized protein</fullName>
    </submittedName>
</protein>
<evidence type="ECO:0000256" key="1">
    <source>
        <dbReference type="SAM" id="Phobius"/>
    </source>
</evidence>
<feature type="transmembrane region" description="Helical" evidence="1">
    <location>
        <begin position="56"/>
        <end position="78"/>
    </location>
</feature>
<keyword evidence="1" id="KW-1133">Transmembrane helix</keyword>
<feature type="non-terminal residue" evidence="2">
    <location>
        <position position="110"/>
    </location>
</feature>
<reference evidence="2" key="1">
    <citation type="submission" date="2018-05" db="EMBL/GenBank/DDBJ databases">
        <authorList>
            <person name="Lanie J.A."/>
            <person name="Ng W.-L."/>
            <person name="Kazmierczak K.M."/>
            <person name="Andrzejewski T.M."/>
            <person name="Davidsen T.M."/>
            <person name="Wayne K.J."/>
            <person name="Tettelin H."/>
            <person name="Glass J.I."/>
            <person name="Rusch D."/>
            <person name="Podicherti R."/>
            <person name="Tsui H.-C.T."/>
            <person name="Winkler M.E."/>
        </authorList>
    </citation>
    <scope>NUCLEOTIDE SEQUENCE</scope>
</reference>
<feature type="non-terminal residue" evidence="2">
    <location>
        <position position="1"/>
    </location>
</feature>
<accession>A0A383ADF2</accession>